<dbReference type="SUPFAM" id="SSF46785">
    <property type="entry name" value="Winged helix' DNA-binding domain"/>
    <property type="match status" value="1"/>
</dbReference>
<dbReference type="KEGG" id="lez:GLE_3992"/>
<dbReference type="PATRIC" id="fig|69.6.peg.3929"/>
<protein>
    <submittedName>
        <fullName evidence="1">Transcriptional regulatory protein</fullName>
    </submittedName>
</protein>
<dbReference type="OrthoDB" id="3186544at2"/>
<gene>
    <name evidence="1" type="ORF">GLE_3992</name>
</gene>
<organism evidence="1 2">
    <name type="scientific">Lysobacter enzymogenes</name>
    <dbReference type="NCBI Taxonomy" id="69"/>
    <lineage>
        <taxon>Bacteria</taxon>
        <taxon>Pseudomonadati</taxon>
        <taxon>Pseudomonadota</taxon>
        <taxon>Gammaproteobacteria</taxon>
        <taxon>Lysobacterales</taxon>
        <taxon>Lysobacteraceae</taxon>
        <taxon>Lysobacter</taxon>
    </lineage>
</organism>
<dbReference type="InterPro" id="IPR036388">
    <property type="entry name" value="WH-like_DNA-bd_sf"/>
</dbReference>
<dbReference type="Proteomes" id="UP000061569">
    <property type="component" value="Chromosome"/>
</dbReference>
<dbReference type="AlphaFoldDB" id="A0A0S2DL33"/>
<dbReference type="Gene3D" id="1.10.10.10">
    <property type="entry name" value="Winged helix-like DNA-binding domain superfamily/Winged helix DNA-binding domain"/>
    <property type="match status" value="1"/>
</dbReference>
<proteinExistence type="predicted"/>
<name>A0A0S2DL33_LYSEN</name>
<dbReference type="EMBL" id="CP013140">
    <property type="protein sequence ID" value="ALN59334.1"/>
    <property type="molecule type" value="Genomic_DNA"/>
</dbReference>
<reference evidence="1 2" key="1">
    <citation type="submission" date="2015-11" db="EMBL/GenBank/DDBJ databases">
        <title>Genome sequences of Lysobacter enzymogenes strain C3 and Lysobacter antibioticus ATCC 29479.</title>
        <authorList>
            <person name="Kobayashi D.Y."/>
        </authorList>
    </citation>
    <scope>NUCLEOTIDE SEQUENCE [LARGE SCALE GENOMIC DNA]</scope>
    <source>
        <strain evidence="1 2">C3</strain>
    </source>
</reference>
<evidence type="ECO:0000313" key="2">
    <source>
        <dbReference type="Proteomes" id="UP000061569"/>
    </source>
</evidence>
<accession>A0A0S2DL33</accession>
<dbReference type="InterPro" id="IPR036390">
    <property type="entry name" value="WH_DNA-bd_sf"/>
</dbReference>
<dbReference type="STRING" id="69.GLE_3992"/>
<evidence type="ECO:0000313" key="1">
    <source>
        <dbReference type="EMBL" id="ALN59334.1"/>
    </source>
</evidence>
<sequence>MTPLTELEGAVLSEIHHRRQQNAFQVRRAFQVSPSIEWSGSAGAVYPAVARLQRRGLIAVGEAADKRATRPLSLTAEGEAALLAWASDGERAASVGLDPFRLRSGIWMGLPPEQRAPVLGEIAAQIEANLRFLDAYVQTVDGIEAVRLRMSMQLQRARLEWIAQALAQP</sequence>